<gene>
    <name evidence="2" type="ORF">Vbra_3168</name>
</gene>
<dbReference type="VEuPathDB" id="CryptoDB:Vbra_3168"/>
<evidence type="ECO:0000313" key="3">
    <source>
        <dbReference type="Proteomes" id="UP000041254"/>
    </source>
</evidence>
<dbReference type="PhylomeDB" id="A0A0G4G710"/>
<dbReference type="OMA" id="YEFFPIF"/>
<dbReference type="FunCoup" id="A0A0G4G710">
    <property type="interactions" value="40"/>
</dbReference>
<dbReference type="Proteomes" id="UP000041254">
    <property type="component" value="Unassembled WGS sequence"/>
</dbReference>
<feature type="region of interest" description="Disordered" evidence="1">
    <location>
        <begin position="167"/>
        <end position="186"/>
    </location>
</feature>
<dbReference type="OrthoDB" id="360976at2759"/>
<dbReference type="AlphaFoldDB" id="A0A0G4G710"/>
<accession>A0A0G4G710</accession>
<evidence type="ECO:0000256" key="1">
    <source>
        <dbReference type="SAM" id="MobiDB-lite"/>
    </source>
</evidence>
<organism evidence="2 3">
    <name type="scientific">Vitrella brassicaformis (strain CCMP3155)</name>
    <dbReference type="NCBI Taxonomy" id="1169540"/>
    <lineage>
        <taxon>Eukaryota</taxon>
        <taxon>Sar</taxon>
        <taxon>Alveolata</taxon>
        <taxon>Colpodellida</taxon>
        <taxon>Vitrellaceae</taxon>
        <taxon>Vitrella</taxon>
    </lineage>
</organism>
<evidence type="ECO:0000313" key="2">
    <source>
        <dbReference type="EMBL" id="CEM24405.1"/>
    </source>
</evidence>
<sequence length="186" mass="21315">MHKSCVLLGSAVPHPHYGAYGSTLQKIFSFAAFNRLIAFSLGWGFTFAFWAPDESKIYDVFPVFKQKHYAYLVAYKVPREEFGTFEFHWRSLARFCQMQEGYLYTRLLKARKYDKADAHYISLTTWVTERSHSKAMAKTKGLELQGKLPTGDRFKSQLYKIVVDDSEYSPVPDYSPTAGPTPGRVA</sequence>
<name>A0A0G4G710_VITBC</name>
<proteinExistence type="predicted"/>
<reference evidence="2 3" key="1">
    <citation type="submission" date="2014-11" db="EMBL/GenBank/DDBJ databases">
        <authorList>
            <person name="Zhu J."/>
            <person name="Qi W."/>
            <person name="Song R."/>
        </authorList>
    </citation>
    <scope>NUCLEOTIDE SEQUENCE [LARGE SCALE GENOMIC DNA]</scope>
</reference>
<dbReference type="EMBL" id="CDMY01000581">
    <property type="protein sequence ID" value="CEM24405.1"/>
    <property type="molecule type" value="Genomic_DNA"/>
</dbReference>
<protein>
    <submittedName>
        <fullName evidence="2">Uncharacterized protein</fullName>
    </submittedName>
</protein>
<dbReference type="Gene3D" id="3.30.70.100">
    <property type="match status" value="1"/>
</dbReference>
<keyword evidence="3" id="KW-1185">Reference proteome</keyword>
<dbReference type="InParanoid" id="A0A0G4G710"/>